<gene>
    <name evidence="3" type="ORF">AKO1_000657</name>
</gene>
<dbReference type="Proteomes" id="UP001431209">
    <property type="component" value="Unassembled WGS sequence"/>
</dbReference>
<evidence type="ECO:0000256" key="1">
    <source>
        <dbReference type="ARBA" id="ARBA00012261"/>
    </source>
</evidence>
<evidence type="ECO:0000313" key="4">
    <source>
        <dbReference type="Proteomes" id="UP001431209"/>
    </source>
</evidence>
<dbReference type="InterPro" id="IPR036477">
    <property type="entry name" value="Formyl_transf_N_sf"/>
</dbReference>
<name>A0AAW2YSY5_9EUKA</name>
<feature type="domain" description="Formyl transferase N-terminal" evidence="2">
    <location>
        <begin position="26"/>
        <end position="209"/>
    </location>
</feature>
<dbReference type="PANTHER" id="PTHR11138:SF5">
    <property type="entry name" value="METHIONYL-TRNA FORMYLTRANSFERASE, MITOCHONDRIAL"/>
    <property type="match status" value="1"/>
</dbReference>
<dbReference type="GO" id="GO:0005739">
    <property type="term" value="C:mitochondrion"/>
    <property type="evidence" value="ECO:0007669"/>
    <property type="project" value="TreeGrafter"/>
</dbReference>
<accession>A0AAW2YSY5</accession>
<dbReference type="Pfam" id="PF00551">
    <property type="entry name" value="Formyl_trans_N"/>
    <property type="match status" value="1"/>
</dbReference>
<organism evidence="3 4">
    <name type="scientific">Acrasis kona</name>
    <dbReference type="NCBI Taxonomy" id="1008807"/>
    <lineage>
        <taxon>Eukaryota</taxon>
        <taxon>Discoba</taxon>
        <taxon>Heterolobosea</taxon>
        <taxon>Tetramitia</taxon>
        <taxon>Eutetramitia</taxon>
        <taxon>Acrasidae</taxon>
        <taxon>Acrasis</taxon>
    </lineage>
</organism>
<dbReference type="InterPro" id="IPR002376">
    <property type="entry name" value="Formyl_transf_N"/>
</dbReference>
<keyword evidence="4" id="KW-1185">Reference proteome</keyword>
<evidence type="ECO:0000259" key="2">
    <source>
        <dbReference type="Pfam" id="PF00551"/>
    </source>
</evidence>
<dbReference type="InterPro" id="IPR041711">
    <property type="entry name" value="Met-tRNA-FMT_N"/>
</dbReference>
<dbReference type="PANTHER" id="PTHR11138">
    <property type="entry name" value="METHIONYL-TRNA FORMYLTRANSFERASE"/>
    <property type="match status" value="1"/>
</dbReference>
<proteinExistence type="predicted"/>
<dbReference type="Gene3D" id="3.40.50.12230">
    <property type="match status" value="1"/>
</dbReference>
<comment type="caution">
    <text evidence="3">The sequence shown here is derived from an EMBL/GenBank/DDBJ whole genome shotgun (WGS) entry which is preliminary data.</text>
</comment>
<protein>
    <recommendedName>
        <fullName evidence="1">methionyl-tRNA formyltransferase</fullName>
        <ecNumber evidence="1">2.1.2.9</ecNumber>
    </recommendedName>
</protein>
<reference evidence="3 4" key="1">
    <citation type="submission" date="2024-03" db="EMBL/GenBank/DDBJ databases">
        <title>The Acrasis kona genome and developmental transcriptomes reveal deep origins of eukaryotic multicellular pathways.</title>
        <authorList>
            <person name="Sheikh S."/>
            <person name="Fu C.-J."/>
            <person name="Brown M.W."/>
            <person name="Baldauf S.L."/>
        </authorList>
    </citation>
    <scope>NUCLEOTIDE SEQUENCE [LARGE SCALE GENOMIC DNA]</scope>
    <source>
        <strain evidence="3 4">ATCC MYA-3509</strain>
    </source>
</reference>
<dbReference type="EMBL" id="JAOPGA020000614">
    <property type="protein sequence ID" value="KAL0479963.1"/>
    <property type="molecule type" value="Genomic_DNA"/>
</dbReference>
<dbReference type="EC" id="2.1.2.9" evidence="1"/>
<dbReference type="SUPFAM" id="SSF53328">
    <property type="entry name" value="Formyltransferase"/>
    <property type="match status" value="1"/>
</dbReference>
<dbReference type="GO" id="GO:0004479">
    <property type="term" value="F:methionyl-tRNA formyltransferase activity"/>
    <property type="evidence" value="ECO:0007669"/>
    <property type="project" value="UniProtKB-EC"/>
</dbReference>
<sequence>MITISKTRNLWIPCRRSYRTIFCGTDQFSLQSLIRLHQEKSLITELGVICPDDGSTTEKYKNFGPVKKYCVDHGIPYTHPASQSVMRVSDFQDAKRKFNMPESEPIDVLAVVSFRYFIPSKFLVKDEIKLAAVNAHPSLLPQYRGCAPIHHTLLNGDEKTGVSVIELSPSKMDIGSIIYQEEIDVGPEEVYSQLYTRLAALGGDMILKTIKNLPDNLLNKRDQVESSGSISYATKIKKDISKIDWSKDTSTQIYNRWRAIGDSYRVLCVTQDPFSQQPETVRLVFRNLQHPSKNNIDFLTKADHDWSHIPKHQSVLIHDKSTKTVYFKCNADSSWLGCKQLHFQCKGNVDANTFAASTFDKKDHIILE</sequence>
<dbReference type="AlphaFoldDB" id="A0AAW2YSY5"/>
<dbReference type="CDD" id="cd08646">
    <property type="entry name" value="FMT_core_Met-tRNA-FMT_N"/>
    <property type="match status" value="1"/>
</dbReference>
<evidence type="ECO:0000313" key="3">
    <source>
        <dbReference type="EMBL" id="KAL0479963.1"/>
    </source>
</evidence>